<evidence type="ECO:0000313" key="3">
    <source>
        <dbReference type="EMBL" id="RRJ86666.1"/>
    </source>
</evidence>
<dbReference type="Proteomes" id="UP000275719">
    <property type="component" value="Unassembled WGS sequence"/>
</dbReference>
<organism evidence="3 4">
    <name type="scientific">Paenimyroides tangerinum</name>
    <dbReference type="NCBI Taxonomy" id="2488728"/>
    <lineage>
        <taxon>Bacteria</taxon>
        <taxon>Pseudomonadati</taxon>
        <taxon>Bacteroidota</taxon>
        <taxon>Flavobacteriia</taxon>
        <taxon>Flavobacteriales</taxon>
        <taxon>Flavobacteriaceae</taxon>
        <taxon>Paenimyroides</taxon>
    </lineage>
</organism>
<dbReference type="Gene3D" id="3.30.750.44">
    <property type="match status" value="1"/>
</dbReference>
<gene>
    <name evidence="3" type="ORF">EG240_16010</name>
</gene>
<dbReference type="GO" id="GO:0007165">
    <property type="term" value="P:signal transduction"/>
    <property type="evidence" value="ECO:0007669"/>
    <property type="project" value="TreeGrafter"/>
</dbReference>
<dbReference type="RefSeq" id="WP_125020337.1">
    <property type="nucleotide sequence ID" value="NZ_RQVQ01000077.1"/>
</dbReference>
<dbReference type="EMBL" id="RQVQ01000077">
    <property type="protein sequence ID" value="RRJ86666.1"/>
    <property type="molecule type" value="Genomic_DNA"/>
</dbReference>
<reference evidence="3 4" key="1">
    <citation type="submission" date="2018-11" db="EMBL/GenBank/DDBJ databases">
        <title>Flavobacterium sp. nov., YIM 102701-2 draft genome.</title>
        <authorList>
            <person name="Li G."/>
            <person name="Jiang Y."/>
        </authorList>
    </citation>
    <scope>NUCLEOTIDE SEQUENCE [LARGE SCALE GENOMIC DNA]</scope>
    <source>
        <strain evidence="3 4">YIM 102701-2</strain>
    </source>
</reference>
<keyword evidence="4" id="KW-1185">Reference proteome</keyword>
<dbReference type="CDD" id="cd06567">
    <property type="entry name" value="Peptidase_S41"/>
    <property type="match status" value="1"/>
</dbReference>
<evidence type="ECO:0000259" key="2">
    <source>
        <dbReference type="SMART" id="SM00245"/>
    </source>
</evidence>
<feature type="domain" description="Tail specific protease" evidence="2">
    <location>
        <begin position="349"/>
        <end position="550"/>
    </location>
</feature>
<feature type="chain" id="PRO_5017929539" description="Tail specific protease domain-containing protein" evidence="1">
    <location>
        <begin position="23"/>
        <end position="573"/>
    </location>
</feature>
<dbReference type="Gene3D" id="3.90.226.10">
    <property type="entry name" value="2-enoyl-CoA Hydratase, Chain A, domain 1"/>
    <property type="match status" value="1"/>
</dbReference>
<proteinExistence type="predicted"/>
<dbReference type="InterPro" id="IPR029045">
    <property type="entry name" value="ClpP/crotonase-like_dom_sf"/>
</dbReference>
<evidence type="ECO:0000256" key="1">
    <source>
        <dbReference type="SAM" id="SignalP"/>
    </source>
</evidence>
<dbReference type="AlphaFoldDB" id="A0A3P3VYJ4"/>
<dbReference type="GO" id="GO:0030288">
    <property type="term" value="C:outer membrane-bounded periplasmic space"/>
    <property type="evidence" value="ECO:0007669"/>
    <property type="project" value="TreeGrafter"/>
</dbReference>
<evidence type="ECO:0000313" key="4">
    <source>
        <dbReference type="Proteomes" id="UP000275719"/>
    </source>
</evidence>
<accession>A0A3P3VYJ4</accession>
<dbReference type="SUPFAM" id="SSF52096">
    <property type="entry name" value="ClpP/crotonase"/>
    <property type="match status" value="1"/>
</dbReference>
<dbReference type="InterPro" id="IPR005151">
    <property type="entry name" value="Tail-specific_protease"/>
</dbReference>
<dbReference type="PANTHER" id="PTHR32060">
    <property type="entry name" value="TAIL-SPECIFIC PROTEASE"/>
    <property type="match status" value="1"/>
</dbReference>
<dbReference type="GO" id="GO:0004175">
    <property type="term" value="F:endopeptidase activity"/>
    <property type="evidence" value="ECO:0007669"/>
    <property type="project" value="TreeGrafter"/>
</dbReference>
<feature type="signal peptide" evidence="1">
    <location>
        <begin position="1"/>
        <end position="22"/>
    </location>
</feature>
<comment type="caution">
    <text evidence="3">The sequence shown here is derived from an EMBL/GenBank/DDBJ whole genome shotgun (WGS) entry which is preliminary data.</text>
</comment>
<dbReference type="GO" id="GO:0008236">
    <property type="term" value="F:serine-type peptidase activity"/>
    <property type="evidence" value="ECO:0007669"/>
    <property type="project" value="InterPro"/>
</dbReference>
<dbReference type="PROSITE" id="PS51257">
    <property type="entry name" value="PROKAR_LIPOPROTEIN"/>
    <property type="match status" value="1"/>
</dbReference>
<dbReference type="GO" id="GO:0006508">
    <property type="term" value="P:proteolysis"/>
    <property type="evidence" value="ECO:0007669"/>
    <property type="project" value="InterPro"/>
</dbReference>
<dbReference type="SMART" id="SM00245">
    <property type="entry name" value="TSPc"/>
    <property type="match status" value="1"/>
</dbReference>
<dbReference type="OrthoDB" id="5379939at2"/>
<dbReference type="Gene3D" id="2.30.42.10">
    <property type="match status" value="1"/>
</dbReference>
<sequence>MLRYFTLLFTLLFITSCTGSSSQNIPINPKTDSVFTSKKYISEVNLTGFNAKGKTYYFIKVWGFLKYNADFESIEIDWDDYFISNINKIPNMDNNEYINFIDNTISIFPKLEIKANKNDIKDYSLIDNNWFNSSYFNKTISEKLNHIFENRNNKNSKFINNSRIGNLKFNNEKKYSENEFPQQSIRLLGLARYWNIINYFFVYKNDLEENWDKVLLEFIPKFANSSDVSEYHLVVQELSSKLYDCHSMVRSDILDEKVFGRFTPNFRIEYIDTTFIISKIRTEKYDDKQLKVGDIILKMNNEPLKERYDELNKVFKGANPPSERRIINPYLLSNTDNQMSLVILRDGVQKNIDIELQDYSNYREEESKTESTLKKSVLVNKMSEDIYYLDVNHLTKSNLNINIEEVKDVPNLILDLRSGIYDNIMINLANFLLPKESDFFNSTYSDVNCPGLLRSKKGYRLGQNNESHFKGNLYVLVDENTQSASEFFTMALQSSSNTKVVGSQTAGSDGNITMFHFPGKIETIFTGIGIYYPDMKPTQRVGIKIDHHIKKSVKGIQENKDEVLEKCIEIIGI</sequence>
<dbReference type="InterPro" id="IPR036034">
    <property type="entry name" value="PDZ_sf"/>
</dbReference>
<dbReference type="Pfam" id="PF03572">
    <property type="entry name" value="Peptidase_S41"/>
    <property type="match status" value="1"/>
</dbReference>
<protein>
    <recommendedName>
        <fullName evidence="2">Tail specific protease domain-containing protein</fullName>
    </recommendedName>
</protein>
<dbReference type="PANTHER" id="PTHR32060:SF30">
    <property type="entry name" value="CARBOXY-TERMINAL PROCESSING PROTEASE CTPA"/>
    <property type="match status" value="1"/>
</dbReference>
<name>A0A3P3VYJ4_9FLAO</name>
<keyword evidence="1" id="KW-0732">Signal</keyword>